<protein>
    <submittedName>
        <fullName evidence="2">Uncharacterized protein</fullName>
    </submittedName>
</protein>
<dbReference type="AlphaFoldDB" id="A0A101PWF9"/>
<organism evidence="2 3">
    <name type="scientific">Streptomyces corchorusii</name>
    <name type="common">Streptomyces chibaensis</name>
    <dbReference type="NCBI Taxonomy" id="1903"/>
    <lineage>
        <taxon>Bacteria</taxon>
        <taxon>Bacillati</taxon>
        <taxon>Actinomycetota</taxon>
        <taxon>Actinomycetes</taxon>
        <taxon>Kitasatosporales</taxon>
        <taxon>Streptomycetaceae</taxon>
        <taxon>Streptomyces</taxon>
    </lineage>
</organism>
<gene>
    <name evidence="2" type="ORF">AQJ11_32965</name>
</gene>
<evidence type="ECO:0000256" key="1">
    <source>
        <dbReference type="SAM" id="MobiDB-lite"/>
    </source>
</evidence>
<accession>A0A101PWF9</accession>
<evidence type="ECO:0000313" key="3">
    <source>
        <dbReference type="Proteomes" id="UP000053398"/>
    </source>
</evidence>
<keyword evidence="3" id="KW-1185">Reference proteome</keyword>
<sequence>MPKKTGTDNRRGYDPETDTVRVGRHDLERLLLMFRSLVREQEPGSWDHMRDYDRSFERLADAADAAAQARQGARWEGPDLRLRCTTTDAVYDWPDGVPYDGGTPVTWNVPGYGSRATADDDDLPTSLCGFRWSKEEGRPVSGLPDCPECRREARCRTAQRQLVTPGCRPGGNRWIRPWLRSETPWIRQLRCRGQGACTGGYPSQVMVRTDRRRRRRFTQ</sequence>
<comment type="caution">
    <text evidence="2">The sequence shown here is derived from an EMBL/GenBank/DDBJ whole genome shotgun (WGS) entry which is preliminary data.</text>
</comment>
<evidence type="ECO:0000313" key="2">
    <source>
        <dbReference type="EMBL" id="KUN18618.1"/>
    </source>
</evidence>
<dbReference type="RefSeq" id="WP_059265617.1">
    <property type="nucleotide sequence ID" value="NZ_KQ948365.1"/>
</dbReference>
<reference evidence="2 3" key="1">
    <citation type="submission" date="2015-10" db="EMBL/GenBank/DDBJ databases">
        <title>Draft genome sequence of Streptomyces corchorusii DSM 40340, type strain for the species Streptomyces corchorusii.</title>
        <authorList>
            <person name="Ruckert C."/>
            <person name="Winkler A."/>
            <person name="Kalinowski J."/>
            <person name="Kampfer P."/>
            <person name="Glaeser S."/>
        </authorList>
    </citation>
    <scope>NUCLEOTIDE SEQUENCE [LARGE SCALE GENOMIC DNA]</scope>
    <source>
        <strain evidence="2 3">DSM 40340</strain>
    </source>
</reference>
<name>A0A101PWF9_STRCK</name>
<feature type="region of interest" description="Disordered" evidence="1">
    <location>
        <begin position="1"/>
        <end position="20"/>
    </location>
</feature>
<dbReference type="Proteomes" id="UP000053398">
    <property type="component" value="Unassembled WGS sequence"/>
</dbReference>
<proteinExistence type="predicted"/>
<dbReference type="EMBL" id="LMWP01000042">
    <property type="protein sequence ID" value="KUN18618.1"/>
    <property type="molecule type" value="Genomic_DNA"/>
</dbReference>